<feature type="transmembrane region" description="Helical" evidence="5">
    <location>
        <begin position="118"/>
        <end position="136"/>
    </location>
</feature>
<dbReference type="InterPro" id="IPR017981">
    <property type="entry name" value="GPCR_2-like_7TM"/>
</dbReference>
<dbReference type="EnsemblMetazoa" id="CLYHEMT011273.1">
    <property type="protein sequence ID" value="CLYHEMP011273.1"/>
    <property type="gene ID" value="CLYHEMG011273"/>
</dbReference>
<sequence>IHKFLGMLTSAVVIAILHISITATQISNHTTNSSINITAFETQNITSIISNVTAAQNSTNNVTDLFIVTATKNSSTQFNNSTDIGQIDQEAIRAKIAEEARLLALIKRQVTIEYYTRTISYFFVWISVITLFSLKLPKSSKFFVHKQLLLSYLLSDSLLLFFHDDNRWRFLGNRPLCIGSAILVHYFSTTVYTSMLVEGLHICFKLKTVFESAFETRRHLFYAFIAWGIPFVSTSITTGIYFKDFTMTTSCYSLPTAEAKWKWKGPVAVILSINMLCFMFVQYIIFKSLFFAKSLPTRNYNKIRSMARSVTAIMPLLGISFILGFFIEYNLEIIGYIFVVSNGVLGFLFFVFHVLLDKQVRVQFKKQVFGRKDLKISSTQHQEPKRKETVHWNRRLSCTFDVNRRSIKGRTNESMTLEEDDEIYEGEFTTTTTHMEDTETSFTVMQVQDSPQL</sequence>
<dbReference type="GO" id="GO:0007166">
    <property type="term" value="P:cell surface receptor signaling pathway"/>
    <property type="evidence" value="ECO:0007669"/>
    <property type="project" value="InterPro"/>
</dbReference>
<dbReference type="InterPro" id="IPR000832">
    <property type="entry name" value="GPCR_2_secretin-like"/>
</dbReference>
<dbReference type="AlphaFoldDB" id="A0A7M5VBY1"/>
<evidence type="ECO:0000256" key="1">
    <source>
        <dbReference type="ARBA" id="ARBA00004141"/>
    </source>
</evidence>
<dbReference type="PROSITE" id="PS50261">
    <property type="entry name" value="G_PROTEIN_RECEP_F2_4"/>
    <property type="match status" value="1"/>
</dbReference>
<keyword evidence="9" id="KW-1185">Reference proteome</keyword>
<dbReference type="PANTHER" id="PTHR12011:SF347">
    <property type="entry name" value="FI21270P1-RELATED"/>
    <property type="match status" value="1"/>
</dbReference>
<keyword evidence="6" id="KW-0732">Signal</keyword>
<feature type="transmembrane region" description="Helical" evidence="5">
    <location>
        <begin position="263"/>
        <end position="286"/>
    </location>
</feature>
<protein>
    <recommendedName>
        <fullName evidence="7">G-protein coupled receptors family 2 profile 2 domain-containing protein</fullName>
    </recommendedName>
</protein>
<feature type="transmembrane region" description="Helical" evidence="5">
    <location>
        <begin position="333"/>
        <end position="356"/>
    </location>
</feature>
<evidence type="ECO:0000259" key="7">
    <source>
        <dbReference type="PROSITE" id="PS50261"/>
    </source>
</evidence>
<dbReference type="PRINTS" id="PR00249">
    <property type="entry name" value="GPCRSECRETIN"/>
</dbReference>
<evidence type="ECO:0000256" key="6">
    <source>
        <dbReference type="SAM" id="SignalP"/>
    </source>
</evidence>
<feature type="signal peptide" evidence="6">
    <location>
        <begin position="1"/>
        <end position="23"/>
    </location>
</feature>
<feature type="domain" description="G-protein coupled receptors family 2 profile 2" evidence="7">
    <location>
        <begin position="109"/>
        <end position="357"/>
    </location>
</feature>
<keyword evidence="4 5" id="KW-0472">Membrane</keyword>
<evidence type="ECO:0000256" key="2">
    <source>
        <dbReference type="ARBA" id="ARBA00022692"/>
    </source>
</evidence>
<comment type="subcellular location">
    <subcellularLocation>
        <location evidence="1">Membrane</location>
        <topology evidence="1">Multi-pass membrane protein</topology>
    </subcellularLocation>
</comment>
<reference evidence="8" key="1">
    <citation type="submission" date="2021-01" db="UniProtKB">
        <authorList>
            <consortium name="EnsemblMetazoa"/>
        </authorList>
    </citation>
    <scope>IDENTIFICATION</scope>
</reference>
<evidence type="ECO:0000313" key="8">
    <source>
        <dbReference type="EnsemblMetazoa" id="CLYHEMP011273.1"/>
    </source>
</evidence>
<evidence type="ECO:0000313" key="9">
    <source>
        <dbReference type="Proteomes" id="UP000594262"/>
    </source>
</evidence>
<evidence type="ECO:0000256" key="5">
    <source>
        <dbReference type="SAM" id="Phobius"/>
    </source>
</evidence>
<name>A0A7M5VBY1_9CNID</name>
<dbReference type="PANTHER" id="PTHR12011">
    <property type="entry name" value="ADHESION G-PROTEIN COUPLED RECEPTOR"/>
    <property type="match status" value="1"/>
</dbReference>
<evidence type="ECO:0000256" key="3">
    <source>
        <dbReference type="ARBA" id="ARBA00022989"/>
    </source>
</evidence>
<feature type="chain" id="PRO_5029589928" description="G-protein coupled receptors family 2 profile 2 domain-containing protein" evidence="6">
    <location>
        <begin position="24"/>
        <end position="453"/>
    </location>
</feature>
<dbReference type="GO" id="GO:0004930">
    <property type="term" value="F:G protein-coupled receptor activity"/>
    <property type="evidence" value="ECO:0007669"/>
    <property type="project" value="InterPro"/>
</dbReference>
<dbReference type="Pfam" id="PF00002">
    <property type="entry name" value="7tm_2"/>
    <property type="match status" value="1"/>
</dbReference>
<organism evidence="8 9">
    <name type="scientific">Clytia hemisphaerica</name>
    <dbReference type="NCBI Taxonomy" id="252671"/>
    <lineage>
        <taxon>Eukaryota</taxon>
        <taxon>Metazoa</taxon>
        <taxon>Cnidaria</taxon>
        <taxon>Hydrozoa</taxon>
        <taxon>Hydroidolina</taxon>
        <taxon>Leptothecata</taxon>
        <taxon>Obeliida</taxon>
        <taxon>Clytiidae</taxon>
        <taxon>Clytia</taxon>
    </lineage>
</organism>
<dbReference type="Gene3D" id="1.20.1070.10">
    <property type="entry name" value="Rhodopsin 7-helix transmembrane proteins"/>
    <property type="match status" value="1"/>
</dbReference>
<feature type="transmembrane region" description="Helical" evidence="5">
    <location>
        <begin position="307"/>
        <end position="327"/>
    </location>
</feature>
<dbReference type="OrthoDB" id="5987830at2759"/>
<evidence type="ECO:0000256" key="4">
    <source>
        <dbReference type="ARBA" id="ARBA00023136"/>
    </source>
</evidence>
<keyword evidence="2 5" id="KW-0812">Transmembrane</keyword>
<proteinExistence type="predicted"/>
<feature type="transmembrane region" description="Helical" evidence="5">
    <location>
        <begin position="220"/>
        <end position="243"/>
    </location>
</feature>
<dbReference type="Proteomes" id="UP000594262">
    <property type="component" value="Unplaced"/>
</dbReference>
<dbReference type="GO" id="GO:0005886">
    <property type="term" value="C:plasma membrane"/>
    <property type="evidence" value="ECO:0007669"/>
    <property type="project" value="TreeGrafter"/>
</dbReference>
<feature type="transmembrane region" description="Helical" evidence="5">
    <location>
        <begin position="182"/>
        <end position="200"/>
    </location>
</feature>
<accession>A0A7M5VBY1</accession>
<keyword evidence="3 5" id="KW-1133">Transmembrane helix</keyword>